<dbReference type="GO" id="GO:0016811">
    <property type="term" value="F:hydrolase activity, acting on carbon-nitrogen (but not peptide) bonds, in linear amides"/>
    <property type="evidence" value="ECO:0007669"/>
    <property type="project" value="InterPro"/>
</dbReference>
<evidence type="ECO:0000256" key="3">
    <source>
        <dbReference type="ARBA" id="ARBA00022692"/>
    </source>
</evidence>
<evidence type="ECO:0000256" key="5">
    <source>
        <dbReference type="ARBA" id="ARBA00022989"/>
    </source>
</evidence>
<evidence type="ECO:0000256" key="10">
    <source>
        <dbReference type="SAM" id="Phobius"/>
    </source>
</evidence>
<keyword evidence="6 10" id="KW-0472">Membrane</keyword>
<keyword evidence="5 10" id="KW-1133">Transmembrane helix</keyword>
<evidence type="ECO:0000256" key="4">
    <source>
        <dbReference type="ARBA" id="ARBA00022801"/>
    </source>
</evidence>
<keyword evidence="3 10" id="KW-0812">Transmembrane</keyword>
<dbReference type="Pfam" id="PF05875">
    <property type="entry name" value="Ceramidase"/>
    <property type="match status" value="1"/>
</dbReference>
<organism evidence="11 12">
    <name type="scientific">Amylocarpus encephaloides</name>
    <dbReference type="NCBI Taxonomy" id="45428"/>
    <lineage>
        <taxon>Eukaryota</taxon>
        <taxon>Fungi</taxon>
        <taxon>Dikarya</taxon>
        <taxon>Ascomycota</taxon>
        <taxon>Pezizomycotina</taxon>
        <taxon>Leotiomycetes</taxon>
        <taxon>Helotiales</taxon>
        <taxon>Helotiales incertae sedis</taxon>
        <taxon>Amylocarpus</taxon>
    </lineage>
</organism>
<evidence type="ECO:0000256" key="9">
    <source>
        <dbReference type="SAM" id="MobiDB-lite"/>
    </source>
</evidence>
<sequence length="329" mass="37841">MGLSFPYPPAREDGFWAPVTSTINWCEEDYYATIYSAEIVNSLTNLLFVFLGIKGIRSCLKYKHDSVFLVAFIGYLLVGSGSFAFHSTLIYPMQLVDELSMIYTACLMCYATFSFSRSKTTRRILGTGLLSMAIFITLYYHYLQDPTFHQNAFALIAAVVLFRSMYVMEVNIRPSLRAKYATVARKTVDPAMSKSERLAIERRDRAILNEMWLMVVIGLSIFLGGFGMWALDNQYCSLVRVWRRKIGLPWGILLEGHGWWHLMTGIGAYFYLVWGIWLRHCLNERQDEYELGWPGYFSVPEVIPRSHTSNGRHTGKANGHSRYEERKSV</sequence>
<feature type="transmembrane region" description="Helical" evidence="10">
    <location>
        <begin position="91"/>
        <end position="112"/>
    </location>
</feature>
<feature type="transmembrane region" description="Helical" evidence="10">
    <location>
        <begin position="258"/>
        <end position="278"/>
    </location>
</feature>
<evidence type="ECO:0000313" key="12">
    <source>
        <dbReference type="Proteomes" id="UP000824998"/>
    </source>
</evidence>
<keyword evidence="4" id="KW-0378">Hydrolase</keyword>
<protein>
    <submittedName>
        <fullName evidence="11">Alkaline ceramidase</fullName>
    </submittedName>
</protein>
<feature type="binding site" evidence="7">
    <location>
        <position position="27"/>
    </location>
    <ligand>
        <name>Ca(2+)</name>
        <dbReference type="ChEBI" id="CHEBI:29108"/>
    </ligand>
</feature>
<evidence type="ECO:0000256" key="6">
    <source>
        <dbReference type="ARBA" id="ARBA00023136"/>
    </source>
</evidence>
<accession>A0A9P8CA29</accession>
<dbReference type="Proteomes" id="UP000824998">
    <property type="component" value="Unassembled WGS sequence"/>
</dbReference>
<feature type="binding site" evidence="7">
    <location>
        <position position="25"/>
    </location>
    <ligand>
        <name>Ca(2+)</name>
        <dbReference type="ChEBI" id="CHEBI:29108"/>
    </ligand>
</feature>
<evidence type="ECO:0000256" key="7">
    <source>
        <dbReference type="PIRSR" id="PIRSR608901-1"/>
    </source>
</evidence>
<evidence type="ECO:0000256" key="2">
    <source>
        <dbReference type="ARBA" id="ARBA00009780"/>
    </source>
</evidence>
<comment type="cofactor">
    <cofactor evidence="8">
        <name>Zn(2+)</name>
        <dbReference type="ChEBI" id="CHEBI:29105"/>
    </cofactor>
</comment>
<feature type="binding site" evidence="7">
    <location>
        <position position="38"/>
    </location>
    <ligand>
        <name>Ca(2+)</name>
        <dbReference type="ChEBI" id="CHEBI:29108"/>
    </ligand>
</feature>
<dbReference type="AlphaFoldDB" id="A0A9P8CA29"/>
<evidence type="ECO:0000256" key="8">
    <source>
        <dbReference type="PIRSR" id="PIRSR608901-2"/>
    </source>
</evidence>
<dbReference type="GO" id="GO:0046513">
    <property type="term" value="P:ceramide biosynthetic process"/>
    <property type="evidence" value="ECO:0007669"/>
    <property type="project" value="TreeGrafter"/>
</dbReference>
<dbReference type="GO" id="GO:0005789">
    <property type="term" value="C:endoplasmic reticulum membrane"/>
    <property type="evidence" value="ECO:0007669"/>
    <property type="project" value="TreeGrafter"/>
</dbReference>
<feature type="transmembrane region" description="Helical" evidence="10">
    <location>
        <begin position="148"/>
        <end position="168"/>
    </location>
</feature>
<dbReference type="GO" id="GO:0046514">
    <property type="term" value="P:ceramide catabolic process"/>
    <property type="evidence" value="ECO:0007669"/>
    <property type="project" value="TreeGrafter"/>
</dbReference>
<keyword evidence="7" id="KW-0479">Metal-binding</keyword>
<gene>
    <name evidence="11" type="ORF">BJ875DRAFT_365585</name>
</gene>
<feature type="transmembrane region" description="Helical" evidence="10">
    <location>
        <begin position="124"/>
        <end position="142"/>
    </location>
</feature>
<proteinExistence type="inferred from homology"/>
<evidence type="ECO:0000256" key="1">
    <source>
        <dbReference type="ARBA" id="ARBA00004141"/>
    </source>
</evidence>
<dbReference type="PANTHER" id="PTHR46187:SF3">
    <property type="entry name" value="ALKALINE CERAMIDASE 3"/>
    <property type="match status" value="1"/>
</dbReference>
<feature type="region of interest" description="Disordered" evidence="9">
    <location>
        <begin position="307"/>
        <end position="329"/>
    </location>
</feature>
<reference evidence="11" key="1">
    <citation type="journal article" date="2021" name="IMA Fungus">
        <title>Genomic characterization of three marine fungi, including Emericellopsis atlantica sp. nov. with signatures of a generalist lifestyle and marine biomass degradation.</title>
        <authorList>
            <person name="Hagestad O.C."/>
            <person name="Hou L."/>
            <person name="Andersen J.H."/>
            <person name="Hansen E.H."/>
            <person name="Altermark B."/>
            <person name="Li C."/>
            <person name="Kuhnert E."/>
            <person name="Cox R.J."/>
            <person name="Crous P.W."/>
            <person name="Spatafora J.W."/>
            <person name="Lail K."/>
            <person name="Amirebrahimi M."/>
            <person name="Lipzen A."/>
            <person name="Pangilinan J."/>
            <person name="Andreopoulos W."/>
            <person name="Hayes R.D."/>
            <person name="Ng V."/>
            <person name="Grigoriev I.V."/>
            <person name="Jackson S.A."/>
            <person name="Sutton T.D.S."/>
            <person name="Dobson A.D.W."/>
            <person name="Rama T."/>
        </authorList>
    </citation>
    <scope>NUCLEOTIDE SEQUENCE</scope>
    <source>
        <strain evidence="11">TRa018bII</strain>
    </source>
</reference>
<keyword evidence="12" id="KW-1185">Reference proteome</keyword>
<keyword evidence="8" id="KW-0862">Zinc</keyword>
<keyword evidence="7" id="KW-0106">Calcium</keyword>
<name>A0A9P8CA29_9HELO</name>
<feature type="binding site" evidence="8">
    <location>
        <position position="86"/>
    </location>
    <ligand>
        <name>Zn(2+)</name>
        <dbReference type="ChEBI" id="CHEBI:29105"/>
        <note>catalytic</note>
    </ligand>
</feature>
<dbReference type="EMBL" id="MU251358">
    <property type="protein sequence ID" value="KAG9239458.1"/>
    <property type="molecule type" value="Genomic_DNA"/>
</dbReference>
<feature type="transmembrane region" description="Helical" evidence="10">
    <location>
        <begin position="30"/>
        <end position="53"/>
    </location>
</feature>
<evidence type="ECO:0000313" key="11">
    <source>
        <dbReference type="EMBL" id="KAG9239458.1"/>
    </source>
</evidence>
<feature type="transmembrane region" description="Helical" evidence="10">
    <location>
        <begin position="211"/>
        <end position="231"/>
    </location>
</feature>
<dbReference type="InterPro" id="IPR008901">
    <property type="entry name" value="ACER"/>
</dbReference>
<feature type="binding site" evidence="8">
    <location>
        <position position="261"/>
    </location>
    <ligand>
        <name>Zn(2+)</name>
        <dbReference type="ChEBI" id="CHEBI:29105"/>
        <note>catalytic</note>
    </ligand>
</feature>
<dbReference type="PANTHER" id="PTHR46187">
    <property type="entry name" value="ALKALINE CERAMIDASE 3"/>
    <property type="match status" value="1"/>
</dbReference>
<comment type="subcellular location">
    <subcellularLocation>
        <location evidence="1">Membrane</location>
        <topology evidence="1">Multi-pass membrane protein</topology>
    </subcellularLocation>
</comment>
<dbReference type="GO" id="GO:0046872">
    <property type="term" value="F:metal ion binding"/>
    <property type="evidence" value="ECO:0007669"/>
    <property type="project" value="UniProtKB-KW"/>
</dbReference>
<feature type="binding site" evidence="8">
    <location>
        <position position="257"/>
    </location>
    <ligand>
        <name>Zn(2+)</name>
        <dbReference type="ChEBI" id="CHEBI:29105"/>
        <note>catalytic</note>
    </ligand>
</feature>
<comment type="similarity">
    <text evidence="2">Belongs to the alkaline ceramidase family.</text>
</comment>
<comment type="caution">
    <text evidence="11">The sequence shown here is derived from an EMBL/GenBank/DDBJ whole genome shotgun (WGS) entry which is preliminary data.</text>
</comment>
<dbReference type="OrthoDB" id="187171at2759"/>
<feature type="transmembrane region" description="Helical" evidence="10">
    <location>
        <begin position="65"/>
        <end position="85"/>
    </location>
</feature>